<evidence type="ECO:0000256" key="1">
    <source>
        <dbReference type="SAM" id="Phobius"/>
    </source>
</evidence>
<reference evidence="2" key="1">
    <citation type="submission" date="2022-06" db="EMBL/GenBank/DDBJ databases">
        <title>Genome sequencing of Brevibacillus sp. BB3-R1.</title>
        <authorList>
            <person name="Heo J."/>
            <person name="Lee D."/>
            <person name="Won M."/>
            <person name="Han B.-H."/>
            <person name="Hong S.-B."/>
            <person name="Kwon S.-W."/>
        </authorList>
    </citation>
    <scope>NUCLEOTIDE SEQUENCE</scope>
    <source>
        <strain evidence="2">BB3-R1</strain>
    </source>
</reference>
<feature type="transmembrane region" description="Helical" evidence="1">
    <location>
        <begin position="63"/>
        <end position="86"/>
    </location>
</feature>
<feature type="transmembrane region" description="Helical" evidence="1">
    <location>
        <begin position="158"/>
        <end position="185"/>
    </location>
</feature>
<accession>A0ABY4WJV7</accession>
<feature type="transmembrane region" description="Helical" evidence="1">
    <location>
        <begin position="124"/>
        <end position="146"/>
    </location>
</feature>
<protein>
    <recommendedName>
        <fullName evidence="4">HPP family protein</fullName>
    </recommendedName>
</protein>
<keyword evidence="1" id="KW-1133">Transmembrane helix</keyword>
<keyword evidence="3" id="KW-1185">Reference proteome</keyword>
<proteinExistence type="predicted"/>
<keyword evidence="1" id="KW-0812">Transmembrane</keyword>
<gene>
    <name evidence="2" type="ORF">NDK47_02065</name>
</gene>
<keyword evidence="1" id="KW-0472">Membrane</keyword>
<feature type="transmembrane region" description="Helical" evidence="1">
    <location>
        <begin position="12"/>
        <end position="30"/>
    </location>
</feature>
<organism evidence="2 3">
    <name type="scientific">Brevibacillus ruminantium</name>
    <dbReference type="NCBI Taxonomy" id="2950604"/>
    <lineage>
        <taxon>Bacteria</taxon>
        <taxon>Bacillati</taxon>
        <taxon>Bacillota</taxon>
        <taxon>Bacilli</taxon>
        <taxon>Bacillales</taxon>
        <taxon>Paenibacillaceae</taxon>
        <taxon>Brevibacillus</taxon>
    </lineage>
</organism>
<dbReference type="Proteomes" id="UP001056500">
    <property type="component" value="Chromosome"/>
</dbReference>
<feature type="transmembrane region" description="Helical" evidence="1">
    <location>
        <begin position="239"/>
        <end position="261"/>
    </location>
</feature>
<dbReference type="EMBL" id="CP098755">
    <property type="protein sequence ID" value="USG66145.1"/>
    <property type="molecule type" value="Genomic_DNA"/>
</dbReference>
<dbReference type="RefSeq" id="WP_251873230.1">
    <property type="nucleotide sequence ID" value="NZ_CP098755.1"/>
</dbReference>
<name>A0ABY4WJV7_9BACL</name>
<evidence type="ECO:0000313" key="3">
    <source>
        <dbReference type="Proteomes" id="UP001056500"/>
    </source>
</evidence>
<sequence>MNMVGSKKETMISYIVAIAFIMAMVGISEAMMNHEIIIPEFAAMAIAMWVYREAGWIRQPAKIFLAPSITAVIGFLINQLDIAFLGKVSLTLVLVMLVLRIMQSSLGPSIATGLLPVVTSASDWTFIFVAILCMIILMLGVILFGLHKGLEKNVNIQYRYMLLFLILTFIWIGLCWCVGYQLSIIPPILVVVYESLQKPMYNGRMAFKQGLALTISATVGTLLYFAIDSWILAAVLDMILMLILLQIIGIRLPAVFAFPLLPYVFPDDLIVKLPLGTLITCFFMFSSLLAYKKLEMRQRGKVMQV</sequence>
<feature type="transmembrane region" description="Helical" evidence="1">
    <location>
        <begin position="273"/>
        <end position="291"/>
    </location>
</feature>
<evidence type="ECO:0000313" key="2">
    <source>
        <dbReference type="EMBL" id="USG66145.1"/>
    </source>
</evidence>
<feature type="transmembrane region" description="Helical" evidence="1">
    <location>
        <begin position="205"/>
        <end position="227"/>
    </location>
</feature>
<evidence type="ECO:0008006" key="4">
    <source>
        <dbReference type="Google" id="ProtNLM"/>
    </source>
</evidence>